<gene>
    <name evidence="7" type="primary">Tret1_9</name>
    <name evidence="7" type="ORF">E2C01_019845</name>
</gene>
<dbReference type="Pfam" id="PF00083">
    <property type="entry name" value="Sugar_tr"/>
    <property type="match status" value="1"/>
</dbReference>
<protein>
    <submittedName>
        <fullName evidence="7">Facilitated trehalose transporter Tret1</fullName>
    </submittedName>
</protein>
<evidence type="ECO:0000256" key="6">
    <source>
        <dbReference type="SAM" id="Phobius"/>
    </source>
</evidence>
<accession>A0A5B7DZ08</accession>
<comment type="caution">
    <text evidence="7">The sequence shown here is derived from an EMBL/GenBank/DDBJ whole genome shotgun (WGS) entry which is preliminary data.</text>
</comment>
<keyword evidence="8" id="KW-1185">Reference proteome</keyword>
<evidence type="ECO:0000313" key="7">
    <source>
        <dbReference type="EMBL" id="MPC26698.1"/>
    </source>
</evidence>
<organism evidence="7 8">
    <name type="scientific">Portunus trituberculatus</name>
    <name type="common">Swimming crab</name>
    <name type="synonym">Neptunus trituberculatus</name>
    <dbReference type="NCBI Taxonomy" id="210409"/>
    <lineage>
        <taxon>Eukaryota</taxon>
        <taxon>Metazoa</taxon>
        <taxon>Ecdysozoa</taxon>
        <taxon>Arthropoda</taxon>
        <taxon>Crustacea</taxon>
        <taxon>Multicrustacea</taxon>
        <taxon>Malacostraca</taxon>
        <taxon>Eumalacostraca</taxon>
        <taxon>Eucarida</taxon>
        <taxon>Decapoda</taxon>
        <taxon>Pleocyemata</taxon>
        <taxon>Brachyura</taxon>
        <taxon>Eubrachyura</taxon>
        <taxon>Portunoidea</taxon>
        <taxon>Portunidae</taxon>
        <taxon>Portuninae</taxon>
        <taxon>Portunus</taxon>
    </lineage>
</organism>
<feature type="transmembrane region" description="Helical" evidence="6">
    <location>
        <begin position="140"/>
        <end position="168"/>
    </location>
</feature>
<keyword evidence="2 6" id="KW-0812">Transmembrane</keyword>
<name>A0A5B7DZ08_PORTR</name>
<proteinExistence type="predicted"/>
<dbReference type="SUPFAM" id="SSF103473">
    <property type="entry name" value="MFS general substrate transporter"/>
    <property type="match status" value="1"/>
</dbReference>
<feature type="transmembrane region" description="Helical" evidence="6">
    <location>
        <begin position="281"/>
        <end position="301"/>
    </location>
</feature>
<feature type="transmembrane region" description="Helical" evidence="6">
    <location>
        <begin position="180"/>
        <end position="200"/>
    </location>
</feature>
<dbReference type="PANTHER" id="PTHR48021">
    <property type="match status" value="1"/>
</dbReference>
<dbReference type="GO" id="GO:0022857">
    <property type="term" value="F:transmembrane transporter activity"/>
    <property type="evidence" value="ECO:0007669"/>
    <property type="project" value="InterPro"/>
</dbReference>
<dbReference type="Proteomes" id="UP000324222">
    <property type="component" value="Unassembled WGS sequence"/>
</dbReference>
<evidence type="ECO:0000256" key="2">
    <source>
        <dbReference type="ARBA" id="ARBA00022692"/>
    </source>
</evidence>
<keyword evidence="4 6" id="KW-0472">Membrane</keyword>
<feature type="transmembrane region" description="Helical" evidence="6">
    <location>
        <begin position="313"/>
        <end position="331"/>
    </location>
</feature>
<dbReference type="Gene3D" id="1.20.1250.20">
    <property type="entry name" value="MFS general substrate transporter like domains"/>
    <property type="match status" value="1"/>
</dbReference>
<evidence type="ECO:0000256" key="5">
    <source>
        <dbReference type="SAM" id="Coils"/>
    </source>
</evidence>
<dbReference type="EMBL" id="VSRR010001636">
    <property type="protein sequence ID" value="MPC26698.1"/>
    <property type="molecule type" value="Genomic_DNA"/>
</dbReference>
<dbReference type="InterPro" id="IPR005828">
    <property type="entry name" value="MFS_sugar_transport-like"/>
</dbReference>
<dbReference type="PANTHER" id="PTHR48021:SF1">
    <property type="entry name" value="GH07001P-RELATED"/>
    <property type="match status" value="1"/>
</dbReference>
<feature type="coiled-coil region" evidence="5">
    <location>
        <begin position="92"/>
        <end position="129"/>
    </location>
</feature>
<dbReference type="OrthoDB" id="6612291at2759"/>
<feature type="transmembrane region" description="Helical" evidence="6">
    <location>
        <begin position="248"/>
        <end position="269"/>
    </location>
</feature>
<evidence type="ECO:0000256" key="1">
    <source>
        <dbReference type="ARBA" id="ARBA00004141"/>
    </source>
</evidence>
<dbReference type="InterPro" id="IPR036259">
    <property type="entry name" value="MFS_trans_sf"/>
</dbReference>
<dbReference type="GO" id="GO:0016020">
    <property type="term" value="C:membrane"/>
    <property type="evidence" value="ECO:0007669"/>
    <property type="project" value="UniProtKB-SubCell"/>
</dbReference>
<evidence type="ECO:0000256" key="4">
    <source>
        <dbReference type="ARBA" id="ARBA00023136"/>
    </source>
</evidence>
<keyword evidence="3 6" id="KW-1133">Transmembrane helix</keyword>
<dbReference type="PRINTS" id="PR00171">
    <property type="entry name" value="SUGRTRNSPORT"/>
</dbReference>
<dbReference type="InterPro" id="IPR050549">
    <property type="entry name" value="MFS_Trehalose_Transporter"/>
</dbReference>
<sequence length="355" mass="39012">MMSYINILLTVAEDCLVGAVRVSRSRHPQSHTQLSTLCPQRQHAHYSRRCPRDTVPRARLDSRLPLRSSSTQLIPCHDRLLTHKLIAAAGRAEASLKALLQLRESREAAEKEQREIDESVNRRSAQEEVGVKELLRAPNFWPLAVAMGLMVAQQTTGITAVVFFASTILEVGGEALAAKASVLLGVINLLGNVIGIYCIGTCKRRDCLLWSTYGLLTSLLVLATFFWAREAGGAALELANSLYLVPVVALLAYMVSFALGWGPVPWVFLGEGMPSQVRGQAAALVVSANWTFAFVVTKTFRWSLDSLGSANTFLSYAVMTAAAVLILRPYMPETFKKSTAEMDRLYLEEAAKKQQ</sequence>
<dbReference type="InterPro" id="IPR003663">
    <property type="entry name" value="Sugar/inositol_transpt"/>
</dbReference>
<evidence type="ECO:0000256" key="3">
    <source>
        <dbReference type="ARBA" id="ARBA00022989"/>
    </source>
</evidence>
<evidence type="ECO:0000313" key="8">
    <source>
        <dbReference type="Proteomes" id="UP000324222"/>
    </source>
</evidence>
<dbReference type="AlphaFoldDB" id="A0A5B7DZ08"/>
<keyword evidence="5" id="KW-0175">Coiled coil</keyword>
<reference evidence="7 8" key="1">
    <citation type="submission" date="2019-05" db="EMBL/GenBank/DDBJ databases">
        <title>Another draft genome of Portunus trituberculatus and its Hox gene families provides insights of decapod evolution.</title>
        <authorList>
            <person name="Jeong J.-H."/>
            <person name="Song I."/>
            <person name="Kim S."/>
            <person name="Choi T."/>
            <person name="Kim D."/>
            <person name="Ryu S."/>
            <person name="Kim W."/>
        </authorList>
    </citation>
    <scope>NUCLEOTIDE SEQUENCE [LARGE SCALE GENOMIC DNA]</scope>
    <source>
        <tissue evidence="7">Muscle</tissue>
    </source>
</reference>
<feature type="transmembrane region" description="Helical" evidence="6">
    <location>
        <begin position="207"/>
        <end position="228"/>
    </location>
</feature>
<comment type="subcellular location">
    <subcellularLocation>
        <location evidence="1">Membrane</location>
        <topology evidence="1">Multi-pass membrane protein</topology>
    </subcellularLocation>
</comment>